<dbReference type="AlphaFoldDB" id="A0A7G9WK37"/>
<dbReference type="InterPro" id="IPR000182">
    <property type="entry name" value="GNAT_dom"/>
</dbReference>
<dbReference type="KEGG" id="caml:H6X83_05365"/>
<accession>A0A7G9WK37</accession>
<dbReference type="CDD" id="cd04301">
    <property type="entry name" value="NAT_SF"/>
    <property type="match status" value="1"/>
</dbReference>
<reference evidence="4 5" key="1">
    <citation type="submission" date="2020-08" db="EMBL/GenBank/DDBJ databases">
        <authorList>
            <person name="Ren C."/>
            <person name="Gu Y."/>
            <person name="Xu Y."/>
        </authorList>
    </citation>
    <scope>NUCLEOTIDE SEQUENCE [LARGE SCALE GENOMIC DNA]</scope>
    <source>
        <strain evidence="4 5">LBM18003</strain>
    </source>
</reference>
<gene>
    <name evidence="4" type="ORF">H6X83_05365</name>
</gene>
<dbReference type="PANTHER" id="PTHR43877">
    <property type="entry name" value="AMINOALKYLPHOSPHONATE N-ACETYLTRANSFERASE-RELATED-RELATED"/>
    <property type="match status" value="1"/>
</dbReference>
<dbReference type="RefSeq" id="WP_212508118.1">
    <property type="nucleotide sequence ID" value="NZ_CP060696.1"/>
</dbReference>
<dbReference type="SUPFAM" id="SSF55729">
    <property type="entry name" value="Acyl-CoA N-acyltransferases (Nat)"/>
    <property type="match status" value="1"/>
</dbReference>
<dbReference type="GO" id="GO:0016747">
    <property type="term" value="F:acyltransferase activity, transferring groups other than amino-acyl groups"/>
    <property type="evidence" value="ECO:0007669"/>
    <property type="project" value="InterPro"/>
</dbReference>
<evidence type="ECO:0000256" key="1">
    <source>
        <dbReference type="ARBA" id="ARBA00022679"/>
    </source>
</evidence>
<evidence type="ECO:0000259" key="3">
    <source>
        <dbReference type="PROSITE" id="PS51186"/>
    </source>
</evidence>
<protein>
    <submittedName>
        <fullName evidence="4">GNAT family N-acetyltransferase</fullName>
    </submittedName>
</protein>
<name>A0A7G9WK37_9FIRM</name>
<dbReference type="InterPro" id="IPR050832">
    <property type="entry name" value="Bact_Acetyltransf"/>
</dbReference>
<dbReference type="PROSITE" id="PS51186">
    <property type="entry name" value="GNAT"/>
    <property type="match status" value="1"/>
</dbReference>
<proteinExistence type="predicted"/>
<dbReference type="Proteomes" id="UP000516046">
    <property type="component" value="Chromosome"/>
</dbReference>
<dbReference type="InterPro" id="IPR016181">
    <property type="entry name" value="Acyl_CoA_acyltransferase"/>
</dbReference>
<evidence type="ECO:0000256" key="2">
    <source>
        <dbReference type="ARBA" id="ARBA00023315"/>
    </source>
</evidence>
<keyword evidence="1 4" id="KW-0808">Transferase</keyword>
<keyword evidence="5" id="KW-1185">Reference proteome</keyword>
<feature type="domain" description="N-acetyltransferase" evidence="3">
    <location>
        <begin position="3"/>
        <end position="144"/>
    </location>
</feature>
<evidence type="ECO:0000313" key="5">
    <source>
        <dbReference type="Proteomes" id="UP000516046"/>
    </source>
</evidence>
<keyword evidence="2" id="KW-0012">Acyltransferase</keyword>
<sequence length="144" mass="16207">MNLQIREARTEGYTSICKLSREQLGYDFPPDETRTKLAALLNRSSDKIFVAVQGQHVVGYVHACNYDVLYAPHMKNIMGIAVAAEWQKHGIGRMLLSAVEHWAQESSAAGVRLVSGETRIGAHAFYQQCGYAKQKAQFNFRKFL</sequence>
<dbReference type="EMBL" id="CP060696">
    <property type="protein sequence ID" value="QNO19049.1"/>
    <property type="molecule type" value="Genomic_DNA"/>
</dbReference>
<organism evidence="4 5">
    <name type="scientific">Caproicibacterium amylolyticum</name>
    <dbReference type="NCBI Taxonomy" id="2766537"/>
    <lineage>
        <taxon>Bacteria</taxon>
        <taxon>Bacillati</taxon>
        <taxon>Bacillota</taxon>
        <taxon>Clostridia</taxon>
        <taxon>Eubacteriales</taxon>
        <taxon>Oscillospiraceae</taxon>
        <taxon>Caproicibacterium</taxon>
    </lineage>
</organism>
<evidence type="ECO:0000313" key="4">
    <source>
        <dbReference type="EMBL" id="QNO19049.1"/>
    </source>
</evidence>
<dbReference type="Pfam" id="PF00583">
    <property type="entry name" value="Acetyltransf_1"/>
    <property type="match status" value="1"/>
</dbReference>
<dbReference type="Gene3D" id="3.40.630.30">
    <property type="match status" value="1"/>
</dbReference>